<feature type="compositionally biased region" description="Basic and acidic residues" evidence="1">
    <location>
        <begin position="318"/>
        <end position="328"/>
    </location>
</feature>
<feature type="compositionally biased region" description="Basic and acidic residues" evidence="1">
    <location>
        <begin position="270"/>
        <end position="280"/>
    </location>
</feature>
<proteinExistence type="predicted"/>
<feature type="compositionally biased region" description="Basic and acidic residues" evidence="1">
    <location>
        <begin position="124"/>
        <end position="136"/>
    </location>
</feature>
<feature type="region of interest" description="Disordered" evidence="1">
    <location>
        <begin position="196"/>
        <end position="249"/>
    </location>
</feature>
<sequence length="403" mass="43732">MRRGYGQPISSSISHSTGPGAREPGQRTRQGRNDVRAQAESSSARREMSAQPCLSVSQQPANNSPASPGRKSPAYLEGKNPYGQILDSVDHSYRTPKALGGAPSQVGATSESRPRTSGSFRFKTRPESKAEPKAEFTEPGPLPTPQPRQSPIKPASVKAAKDFFEAKVSQVQSGPVFPPRGAATANTSMTAKKLTVGNQLPSPPFHQPQARIGQPKHVSRSDILLDEQPNLEPEYPVAPPPSHLSSDLTQSRVVDPFDLLQANAFPSRAITHEATTRRDSPLFGLPEPMPGSRKPTDDFEANWQDEKPPSYQQQIDSSRPDEAHETVRRGFTYDTVTTAESDEGASEATLPFQSQAGRARPDLTVREAIDGDPRSNAKDEEFQVCLSSKPGLLESPRTNNNQA</sequence>
<feature type="compositionally biased region" description="Polar residues" evidence="1">
    <location>
        <begin position="52"/>
        <end position="66"/>
    </location>
</feature>
<protein>
    <submittedName>
        <fullName evidence="2">Uncharacterized protein</fullName>
    </submittedName>
</protein>
<dbReference type="InParanoid" id="A0A1Y2LR64"/>
<dbReference type="AlphaFoldDB" id="A0A1Y2LR64"/>
<dbReference type="Proteomes" id="UP000193240">
    <property type="component" value="Unassembled WGS sequence"/>
</dbReference>
<dbReference type="EMBL" id="KZ107852">
    <property type="protein sequence ID" value="OSS46072.1"/>
    <property type="molecule type" value="Genomic_DNA"/>
</dbReference>
<evidence type="ECO:0000313" key="2">
    <source>
        <dbReference type="EMBL" id="OSS46072.1"/>
    </source>
</evidence>
<evidence type="ECO:0000256" key="1">
    <source>
        <dbReference type="SAM" id="MobiDB-lite"/>
    </source>
</evidence>
<feature type="region of interest" description="Disordered" evidence="1">
    <location>
        <begin position="267"/>
        <end position="403"/>
    </location>
</feature>
<organism evidence="2 3">
    <name type="scientific">Epicoccum nigrum</name>
    <name type="common">Soil fungus</name>
    <name type="synonym">Epicoccum purpurascens</name>
    <dbReference type="NCBI Taxonomy" id="105696"/>
    <lineage>
        <taxon>Eukaryota</taxon>
        <taxon>Fungi</taxon>
        <taxon>Dikarya</taxon>
        <taxon>Ascomycota</taxon>
        <taxon>Pezizomycotina</taxon>
        <taxon>Dothideomycetes</taxon>
        <taxon>Pleosporomycetidae</taxon>
        <taxon>Pleosporales</taxon>
        <taxon>Pleosporineae</taxon>
        <taxon>Didymellaceae</taxon>
        <taxon>Epicoccum</taxon>
    </lineage>
</organism>
<accession>A0A1Y2LR64</accession>
<dbReference type="STRING" id="105696.A0A1Y2LR64"/>
<feature type="region of interest" description="Disordered" evidence="1">
    <location>
        <begin position="1"/>
        <end position="157"/>
    </location>
</feature>
<feature type="compositionally biased region" description="Polar residues" evidence="1">
    <location>
        <begin position="8"/>
        <end position="17"/>
    </location>
</feature>
<evidence type="ECO:0000313" key="3">
    <source>
        <dbReference type="Proteomes" id="UP000193240"/>
    </source>
</evidence>
<reference evidence="2 3" key="1">
    <citation type="journal article" date="2017" name="Genome Announc.">
        <title>Genome sequence of the saprophytic ascomycete Epicoccum nigrum ICMP 19927 strain isolated from New Zealand.</title>
        <authorList>
            <person name="Fokin M."/>
            <person name="Fleetwood D."/>
            <person name="Weir B.S."/>
            <person name="Villas-Boas S.G."/>
        </authorList>
    </citation>
    <scope>NUCLEOTIDE SEQUENCE [LARGE SCALE GENOMIC DNA]</scope>
    <source>
        <strain evidence="2 3">ICMP 19927</strain>
    </source>
</reference>
<feature type="compositionally biased region" description="Basic and acidic residues" evidence="1">
    <location>
        <begin position="359"/>
        <end position="381"/>
    </location>
</feature>
<gene>
    <name evidence="2" type="ORF">B5807_08181</name>
</gene>
<feature type="compositionally biased region" description="Polar residues" evidence="1">
    <location>
        <begin position="106"/>
        <end position="119"/>
    </location>
</feature>
<keyword evidence="3" id="KW-1185">Reference proteome</keyword>
<name>A0A1Y2LR64_EPING</name>
<feature type="compositionally biased region" description="Basic and acidic residues" evidence="1">
    <location>
        <begin position="31"/>
        <end position="48"/>
    </location>
</feature>